<dbReference type="Pfam" id="PF08282">
    <property type="entry name" value="Hydrolase_3"/>
    <property type="match status" value="1"/>
</dbReference>
<dbReference type="Proteomes" id="UP000003011">
    <property type="component" value="Unassembled WGS sequence"/>
</dbReference>
<dbReference type="EMBL" id="ACZL01000028">
    <property type="protein sequence ID" value="EHI55141.1"/>
    <property type="molecule type" value="Genomic_DNA"/>
</dbReference>
<dbReference type="SUPFAM" id="SSF56784">
    <property type="entry name" value="HAD-like"/>
    <property type="match status" value="1"/>
</dbReference>
<dbReference type="InterPro" id="IPR023214">
    <property type="entry name" value="HAD_sf"/>
</dbReference>
<sequence length="252" mass="28964">MYIFNSDIDNTLIFSYKHDIGPQKVNIELYKNREISFVTEYTYNLLSTVIEKTFFVPTTTRSIEQYSRIDWGGRAPEYALVCNGGVLLRKGIEDESWYRRSLEIAASAEVELNKAWYFLEGEPGRNFELRFIKNLFIFTKCIDSIKVIEKLKKLLDNSIVDIFNNNEKVYVIPKGLNKGSALLRFRDLYKKTLKIIAAGDSEFDISMSRVCDIFLAPCGSQAIFGNFENIVFMPGAGVFSDELLDYVIKIVE</sequence>
<name>G5GJE8_9FIRM</name>
<comment type="caution">
    <text evidence="1">The sequence shown here is derived from an EMBL/GenBank/DDBJ whole genome shotgun (WGS) entry which is preliminary data.</text>
</comment>
<dbReference type="STRING" id="679200.HMPREF9333_01688"/>
<dbReference type="InterPro" id="IPR036412">
    <property type="entry name" value="HAD-like_sf"/>
</dbReference>
<proteinExistence type="predicted"/>
<evidence type="ECO:0000313" key="2">
    <source>
        <dbReference type="Proteomes" id="UP000003011"/>
    </source>
</evidence>
<dbReference type="PATRIC" id="fig|679200.3.peg.1783"/>
<evidence type="ECO:0008006" key="3">
    <source>
        <dbReference type="Google" id="ProtNLM"/>
    </source>
</evidence>
<dbReference type="HOGENOM" id="CLU_083285_0_0_9"/>
<dbReference type="Gene3D" id="3.40.50.1000">
    <property type="entry name" value="HAD superfamily/HAD-like"/>
    <property type="match status" value="2"/>
</dbReference>
<reference evidence="1 2" key="1">
    <citation type="submission" date="2011-08" db="EMBL/GenBank/DDBJ databases">
        <title>The Genome Sequence of Johnsonella ignava ATCC 51276.</title>
        <authorList>
            <consortium name="The Broad Institute Genome Sequencing Platform"/>
            <person name="Earl A."/>
            <person name="Ward D."/>
            <person name="Feldgarden M."/>
            <person name="Gevers D."/>
            <person name="Izard J."/>
            <person name="Blanton J.M."/>
            <person name="Baranova O.V."/>
            <person name="Dewhirst F.E."/>
            <person name="Young S.K."/>
            <person name="Zeng Q."/>
            <person name="Gargeya S."/>
            <person name="Fitzgerald M."/>
            <person name="Haas B."/>
            <person name="Abouelleil A."/>
            <person name="Alvarado L."/>
            <person name="Arachchi H.M."/>
            <person name="Berlin A."/>
            <person name="Brown A."/>
            <person name="Chapman S.B."/>
            <person name="Chen Z."/>
            <person name="Dunbar C."/>
            <person name="Freedman E."/>
            <person name="Gearin G."/>
            <person name="Gellesch M."/>
            <person name="Goldberg J."/>
            <person name="Griggs A."/>
            <person name="Gujja S."/>
            <person name="Heiman D."/>
            <person name="Howarth C."/>
            <person name="Larson L."/>
            <person name="Lui A."/>
            <person name="MacDonald P.J.P."/>
            <person name="Montmayeur A."/>
            <person name="Murphy C."/>
            <person name="Neiman D."/>
            <person name="Pearson M."/>
            <person name="Priest M."/>
            <person name="Roberts A."/>
            <person name="Saif S."/>
            <person name="Shea T."/>
            <person name="Shenoy N."/>
            <person name="Sisk P."/>
            <person name="Stolte C."/>
            <person name="Sykes S."/>
            <person name="Wortman J."/>
            <person name="Nusbaum C."/>
            <person name="Birren B."/>
        </authorList>
    </citation>
    <scope>NUCLEOTIDE SEQUENCE [LARGE SCALE GENOMIC DNA]</scope>
    <source>
        <strain evidence="1 2">ATCC 51276</strain>
    </source>
</reference>
<dbReference type="eggNOG" id="COG0561">
    <property type="taxonomic scope" value="Bacteria"/>
</dbReference>
<protein>
    <recommendedName>
        <fullName evidence="3">Sucrose phosphatase-like domain-containing protein</fullName>
    </recommendedName>
</protein>
<keyword evidence="2" id="KW-1185">Reference proteome</keyword>
<dbReference type="RefSeq" id="WP_005541464.1">
    <property type="nucleotide sequence ID" value="NZ_JH378835.1"/>
</dbReference>
<dbReference type="AlphaFoldDB" id="G5GJE8"/>
<organism evidence="1 2">
    <name type="scientific">Johnsonella ignava ATCC 51276</name>
    <dbReference type="NCBI Taxonomy" id="679200"/>
    <lineage>
        <taxon>Bacteria</taxon>
        <taxon>Bacillati</taxon>
        <taxon>Bacillota</taxon>
        <taxon>Clostridia</taxon>
        <taxon>Lachnospirales</taxon>
        <taxon>Lachnospiraceae</taxon>
        <taxon>Johnsonella</taxon>
    </lineage>
</organism>
<accession>G5GJE8</accession>
<dbReference type="OrthoDB" id="1666512at2"/>
<evidence type="ECO:0000313" key="1">
    <source>
        <dbReference type="EMBL" id="EHI55141.1"/>
    </source>
</evidence>
<gene>
    <name evidence="1" type="ORF">HMPREF9333_01688</name>
</gene>